<sequence length="63" mass="6704">MDAVRQETARRVHQGAGQQAGQPGYGCLERPRQTACQDLLRGQAGQLADLSLGQELARANSGL</sequence>
<reference evidence="2" key="1">
    <citation type="journal article" date="2014" name="Front. Microbiol.">
        <title>High frequency of phylogenetically diverse reductive dehalogenase-homologous genes in deep subseafloor sedimentary metagenomes.</title>
        <authorList>
            <person name="Kawai M."/>
            <person name="Futagami T."/>
            <person name="Toyoda A."/>
            <person name="Takaki Y."/>
            <person name="Nishi S."/>
            <person name="Hori S."/>
            <person name="Arai W."/>
            <person name="Tsubouchi T."/>
            <person name="Morono Y."/>
            <person name="Uchiyama I."/>
            <person name="Ito T."/>
            <person name="Fujiyama A."/>
            <person name="Inagaki F."/>
            <person name="Takami H."/>
        </authorList>
    </citation>
    <scope>NUCLEOTIDE SEQUENCE</scope>
    <source>
        <strain evidence="2">Expedition CK06-06</strain>
    </source>
</reference>
<evidence type="ECO:0000313" key="2">
    <source>
        <dbReference type="EMBL" id="GAG46922.1"/>
    </source>
</evidence>
<proteinExistence type="predicted"/>
<organism evidence="2">
    <name type="scientific">marine sediment metagenome</name>
    <dbReference type="NCBI Taxonomy" id="412755"/>
    <lineage>
        <taxon>unclassified sequences</taxon>
        <taxon>metagenomes</taxon>
        <taxon>ecological metagenomes</taxon>
    </lineage>
</organism>
<feature type="compositionally biased region" description="Basic and acidic residues" evidence="1">
    <location>
        <begin position="1"/>
        <end position="10"/>
    </location>
</feature>
<comment type="caution">
    <text evidence="2">The sequence shown here is derived from an EMBL/GenBank/DDBJ whole genome shotgun (WGS) entry which is preliminary data.</text>
</comment>
<protein>
    <submittedName>
        <fullName evidence="2">Uncharacterized protein</fullName>
    </submittedName>
</protein>
<dbReference type="EMBL" id="BARS01055567">
    <property type="protein sequence ID" value="GAG46922.1"/>
    <property type="molecule type" value="Genomic_DNA"/>
</dbReference>
<gene>
    <name evidence="2" type="ORF">S01H1_82020</name>
</gene>
<feature type="non-terminal residue" evidence="2">
    <location>
        <position position="63"/>
    </location>
</feature>
<name>X0YIC1_9ZZZZ</name>
<feature type="region of interest" description="Disordered" evidence="1">
    <location>
        <begin position="1"/>
        <end position="28"/>
    </location>
</feature>
<evidence type="ECO:0000256" key="1">
    <source>
        <dbReference type="SAM" id="MobiDB-lite"/>
    </source>
</evidence>
<dbReference type="AlphaFoldDB" id="X0YIC1"/>
<accession>X0YIC1</accession>